<reference evidence="1" key="1">
    <citation type="submission" date="2023-08" db="EMBL/GenBank/DDBJ databases">
        <title>Draft sequence of the Babesia gibsoni genome.</title>
        <authorList>
            <person name="Yamagishi J.Y."/>
            <person name="Xuan X.X."/>
        </authorList>
    </citation>
    <scope>NUCLEOTIDE SEQUENCE</scope>
    <source>
        <strain evidence="1">Azabu</strain>
    </source>
</reference>
<name>A0AAD8P9J5_BABGI</name>
<accession>A0AAD8P9J5</accession>
<evidence type="ECO:0000313" key="1">
    <source>
        <dbReference type="EMBL" id="KAK1443655.1"/>
    </source>
</evidence>
<evidence type="ECO:0000313" key="2">
    <source>
        <dbReference type="Proteomes" id="UP001230268"/>
    </source>
</evidence>
<dbReference type="AlphaFoldDB" id="A0AAD8P9J5"/>
<dbReference type="EMBL" id="JAVEPI010000002">
    <property type="protein sequence ID" value="KAK1443655.1"/>
    <property type="molecule type" value="Genomic_DNA"/>
</dbReference>
<dbReference type="Proteomes" id="UP001230268">
    <property type="component" value="Unassembled WGS sequence"/>
</dbReference>
<sequence length="142" mass="15981">MTKPTLTPLNFWMMHDSGPSCDGVEGEDASCSFSAADAPEMGREGQTVLKKSPVDGNRVEYLYEAWPSTTVEHERRGDHHSRTRKPLGSDVDLLMNAIVTYMESEAFSGKLDRLVKQEYQFFQSQLTRLSASIKKPDYGQTE</sequence>
<keyword evidence="2" id="KW-1185">Reference proteome</keyword>
<comment type="caution">
    <text evidence="1">The sequence shown here is derived from an EMBL/GenBank/DDBJ whole genome shotgun (WGS) entry which is preliminary data.</text>
</comment>
<gene>
    <name evidence="1" type="ORF">BgAZ_205310</name>
</gene>
<organism evidence="1 2">
    <name type="scientific">Babesia gibsoni</name>
    <dbReference type="NCBI Taxonomy" id="33632"/>
    <lineage>
        <taxon>Eukaryota</taxon>
        <taxon>Sar</taxon>
        <taxon>Alveolata</taxon>
        <taxon>Apicomplexa</taxon>
        <taxon>Aconoidasida</taxon>
        <taxon>Piroplasmida</taxon>
        <taxon>Babesiidae</taxon>
        <taxon>Babesia</taxon>
    </lineage>
</organism>
<protein>
    <submittedName>
        <fullName evidence="1">Uncharacterized protein</fullName>
    </submittedName>
</protein>
<proteinExistence type="predicted"/>